<dbReference type="Pfam" id="PF03466">
    <property type="entry name" value="LysR_substrate"/>
    <property type="match status" value="1"/>
</dbReference>
<feature type="domain" description="HTH lysR-type" evidence="5">
    <location>
        <begin position="4"/>
        <end position="61"/>
    </location>
</feature>
<evidence type="ECO:0000313" key="7">
    <source>
        <dbReference type="Proteomes" id="UP000730739"/>
    </source>
</evidence>
<dbReference type="InterPro" id="IPR036388">
    <property type="entry name" value="WH-like_DNA-bd_sf"/>
</dbReference>
<organism evidence="6 7">
    <name type="scientific">Sinorhizobium kostiense</name>
    <dbReference type="NCBI Taxonomy" id="76747"/>
    <lineage>
        <taxon>Bacteria</taxon>
        <taxon>Pseudomonadati</taxon>
        <taxon>Pseudomonadota</taxon>
        <taxon>Alphaproteobacteria</taxon>
        <taxon>Hyphomicrobiales</taxon>
        <taxon>Rhizobiaceae</taxon>
        <taxon>Sinorhizobium/Ensifer group</taxon>
        <taxon>Sinorhizobium</taxon>
    </lineage>
</organism>
<keyword evidence="4" id="KW-0804">Transcription</keyword>
<evidence type="ECO:0000256" key="3">
    <source>
        <dbReference type="ARBA" id="ARBA00023125"/>
    </source>
</evidence>
<dbReference type="InterPro" id="IPR000847">
    <property type="entry name" value="LysR_HTH_N"/>
</dbReference>
<name>A0ABS4R7F7_9HYPH</name>
<dbReference type="InterPro" id="IPR036390">
    <property type="entry name" value="WH_DNA-bd_sf"/>
</dbReference>
<keyword evidence="7" id="KW-1185">Reference proteome</keyword>
<comment type="caution">
    <text evidence="6">The sequence shown here is derived from an EMBL/GenBank/DDBJ whole genome shotgun (WGS) entry which is preliminary data.</text>
</comment>
<comment type="similarity">
    <text evidence="1">Belongs to the LysR transcriptional regulatory family.</text>
</comment>
<dbReference type="InterPro" id="IPR058163">
    <property type="entry name" value="LysR-type_TF_proteobact-type"/>
</dbReference>
<keyword evidence="2" id="KW-0805">Transcription regulation</keyword>
<proteinExistence type="inferred from homology"/>
<evidence type="ECO:0000256" key="2">
    <source>
        <dbReference type="ARBA" id="ARBA00023015"/>
    </source>
</evidence>
<dbReference type="InterPro" id="IPR005119">
    <property type="entry name" value="LysR_subst-bd"/>
</dbReference>
<dbReference type="PROSITE" id="PS50931">
    <property type="entry name" value="HTH_LYSR"/>
    <property type="match status" value="1"/>
</dbReference>
<dbReference type="RefSeq" id="WP_209606191.1">
    <property type="nucleotide sequence ID" value="NZ_JAGILA010000009.1"/>
</dbReference>
<dbReference type="Pfam" id="PF00126">
    <property type="entry name" value="HTH_1"/>
    <property type="match status" value="1"/>
</dbReference>
<dbReference type="PANTHER" id="PTHR30537:SF31">
    <property type="entry name" value="TRANSCRIPTIONAL REGULATOR, LYSR FAMILY"/>
    <property type="match status" value="1"/>
</dbReference>
<evidence type="ECO:0000313" key="6">
    <source>
        <dbReference type="EMBL" id="MBP2238835.1"/>
    </source>
</evidence>
<gene>
    <name evidence="6" type="ORF">J2Z31_005376</name>
</gene>
<dbReference type="Gene3D" id="1.10.10.10">
    <property type="entry name" value="Winged helix-like DNA-binding domain superfamily/Winged helix DNA-binding domain"/>
    <property type="match status" value="1"/>
</dbReference>
<sequence>MTRYDLNDFVYFAEVVAHGGFAAAGRALREPKSKLSRRIAGLEARLGVRLIERSSRRFRVTDVGQSFYERCKALVAEAERAEALVAEAQSEPHGLIRMSCPTGLVESITGLLNQFLERHPKVRLQLIAIDRPVDLIEERIDVALRVRTSLDGDASLTMRSLGSSVRILVASPQIASGITGIDDLGNHPTLASNDELGDVDWHLEIEDGQRHILNHAPRMSCADFTAVRAAAVAGLGVALLPDHNCRQALDEGKLVRVLPPWRGVRGLVHLVFTTRRGLPPAVRKFIDCLAAGFPEDALAR</sequence>
<reference evidence="6 7" key="1">
    <citation type="submission" date="2021-03" db="EMBL/GenBank/DDBJ databases">
        <title>Genomic Encyclopedia of Type Strains, Phase IV (KMG-IV): sequencing the most valuable type-strain genomes for metagenomic binning, comparative biology and taxonomic classification.</title>
        <authorList>
            <person name="Goeker M."/>
        </authorList>
    </citation>
    <scope>NUCLEOTIDE SEQUENCE [LARGE SCALE GENOMIC DNA]</scope>
    <source>
        <strain evidence="6 7">DSM 13372</strain>
    </source>
</reference>
<evidence type="ECO:0000256" key="4">
    <source>
        <dbReference type="ARBA" id="ARBA00023163"/>
    </source>
</evidence>
<dbReference type="Proteomes" id="UP000730739">
    <property type="component" value="Unassembled WGS sequence"/>
</dbReference>
<dbReference type="PANTHER" id="PTHR30537">
    <property type="entry name" value="HTH-TYPE TRANSCRIPTIONAL REGULATOR"/>
    <property type="match status" value="1"/>
</dbReference>
<dbReference type="EMBL" id="JAGILA010000009">
    <property type="protein sequence ID" value="MBP2238835.1"/>
    <property type="molecule type" value="Genomic_DNA"/>
</dbReference>
<dbReference type="SUPFAM" id="SSF53850">
    <property type="entry name" value="Periplasmic binding protein-like II"/>
    <property type="match status" value="1"/>
</dbReference>
<dbReference type="SUPFAM" id="SSF46785">
    <property type="entry name" value="Winged helix' DNA-binding domain"/>
    <property type="match status" value="1"/>
</dbReference>
<dbReference type="GO" id="GO:0003677">
    <property type="term" value="F:DNA binding"/>
    <property type="evidence" value="ECO:0007669"/>
    <property type="project" value="UniProtKB-KW"/>
</dbReference>
<protein>
    <submittedName>
        <fullName evidence="6">DNA-binding transcriptional LysR family regulator</fullName>
    </submittedName>
</protein>
<evidence type="ECO:0000259" key="5">
    <source>
        <dbReference type="PROSITE" id="PS50931"/>
    </source>
</evidence>
<accession>A0ABS4R7F7</accession>
<dbReference type="Gene3D" id="3.40.190.290">
    <property type="match status" value="1"/>
</dbReference>
<keyword evidence="3 6" id="KW-0238">DNA-binding</keyword>
<evidence type="ECO:0000256" key="1">
    <source>
        <dbReference type="ARBA" id="ARBA00009437"/>
    </source>
</evidence>